<keyword evidence="3 14" id="KW-0808">Transferase</keyword>
<proteinExistence type="inferred from homology"/>
<sequence length="394" mass="45736">MNIQKCECKENRPPNTGRCFTCSSNAQKKAPDNFKVPNLPSSSRRPQTDKNKNNEVAKPELNRDVKKKVWTLSDFDLGKPLGKGKFGNVYLAREKESHYVVALKVLFKSQIMDSEIEHQVRREVEIQCRLRHPNILRMYGYFHDEKRVYFILEYAKYGALYKLLKDQERFDERTAAICVRDLTRALLYCHSKKVIHRDIKPENLLVGSNYELKIADFGWSVHSPSSRRMTLCGTLDYLSPEMIEGKPHSYPVDIWSLGVLCYELLVGLPPFDAKDSHQTYKKIRYVIIKYPDFVSEKAYSYPVDIWSLGVLCYELLVGLPPFDAKDSHQTYKKIRYVIIKYPDFVSEKAKDLVGKLLVINPDQRLPLTQVLKHPWILENAPEGAKPVFSKLEQK</sequence>
<keyword evidence="18" id="KW-1185">Reference proteome</keyword>
<evidence type="ECO:0000256" key="14">
    <source>
        <dbReference type="RuleBase" id="RU367134"/>
    </source>
</evidence>
<dbReference type="PANTHER" id="PTHR24350">
    <property type="entry name" value="SERINE/THREONINE-PROTEIN KINASE IAL-RELATED"/>
    <property type="match status" value="1"/>
</dbReference>
<keyword evidence="2 13" id="KW-0723">Serine/threonine-protein kinase</keyword>
<dbReference type="SUPFAM" id="SSF56112">
    <property type="entry name" value="Protein kinase-like (PK-like)"/>
    <property type="match status" value="2"/>
</dbReference>
<comment type="catalytic activity">
    <reaction evidence="8 14">
        <text>L-seryl-[protein] + ATP = O-phospho-L-seryl-[protein] + ADP + H(+)</text>
        <dbReference type="Rhea" id="RHEA:17989"/>
        <dbReference type="Rhea" id="RHEA-COMP:9863"/>
        <dbReference type="Rhea" id="RHEA-COMP:11604"/>
        <dbReference type="ChEBI" id="CHEBI:15378"/>
        <dbReference type="ChEBI" id="CHEBI:29999"/>
        <dbReference type="ChEBI" id="CHEBI:30616"/>
        <dbReference type="ChEBI" id="CHEBI:83421"/>
        <dbReference type="ChEBI" id="CHEBI:456216"/>
        <dbReference type="EC" id="2.7.11.1"/>
    </reaction>
</comment>
<keyword evidence="4 10" id="KW-0547">Nucleotide-binding</keyword>
<dbReference type="GO" id="GO:0032506">
    <property type="term" value="P:cytokinetic process"/>
    <property type="evidence" value="ECO:0007669"/>
    <property type="project" value="UniProtKB-ARBA"/>
</dbReference>
<dbReference type="InParanoid" id="A0A194RNY2"/>
<feature type="binding site" evidence="10 12">
    <location>
        <position position="104"/>
    </location>
    <ligand>
        <name>ATP</name>
        <dbReference type="ChEBI" id="CHEBI:30616"/>
    </ligand>
</feature>
<feature type="binding site" evidence="10">
    <location>
        <position position="216"/>
    </location>
    <ligand>
        <name>ATP</name>
        <dbReference type="ChEBI" id="CHEBI:30616"/>
    </ligand>
</feature>
<evidence type="ECO:0000313" key="17">
    <source>
        <dbReference type="EMBL" id="KPJ19119.1"/>
    </source>
</evidence>
<dbReference type="FunCoup" id="A0A194RNY2">
    <property type="interactions" value="421"/>
</dbReference>
<dbReference type="STRING" id="76193.A0A194RNY2"/>
<keyword evidence="6 10" id="KW-0067">ATP-binding</keyword>
<organism evidence="17 18">
    <name type="scientific">Papilio machaon</name>
    <name type="common">Old World swallowtail butterfly</name>
    <dbReference type="NCBI Taxonomy" id="76193"/>
    <lineage>
        <taxon>Eukaryota</taxon>
        <taxon>Metazoa</taxon>
        <taxon>Ecdysozoa</taxon>
        <taxon>Arthropoda</taxon>
        <taxon>Hexapoda</taxon>
        <taxon>Insecta</taxon>
        <taxon>Pterygota</taxon>
        <taxon>Neoptera</taxon>
        <taxon>Endopterygota</taxon>
        <taxon>Lepidoptera</taxon>
        <taxon>Glossata</taxon>
        <taxon>Ditrysia</taxon>
        <taxon>Papilionoidea</taxon>
        <taxon>Papilionidae</taxon>
        <taxon>Papilioninae</taxon>
        <taxon>Papilio</taxon>
    </lineage>
</organism>
<evidence type="ECO:0000256" key="8">
    <source>
        <dbReference type="ARBA" id="ARBA00048679"/>
    </source>
</evidence>
<dbReference type="InterPro" id="IPR011009">
    <property type="entry name" value="Kinase-like_dom_sf"/>
</dbReference>
<dbReference type="InterPro" id="IPR000719">
    <property type="entry name" value="Prot_kinase_dom"/>
</dbReference>
<dbReference type="Gene3D" id="3.30.200.20">
    <property type="entry name" value="Phosphorylase Kinase, domain 1"/>
    <property type="match status" value="1"/>
</dbReference>
<feature type="region of interest" description="Disordered" evidence="15">
    <location>
        <begin position="25"/>
        <end position="59"/>
    </location>
</feature>
<dbReference type="GO" id="GO:0030261">
    <property type="term" value="P:chromosome condensation"/>
    <property type="evidence" value="ECO:0007669"/>
    <property type="project" value="UniProtKB-ARBA"/>
</dbReference>
<dbReference type="OrthoDB" id="377346at2759"/>
<feature type="binding site" evidence="10">
    <location>
        <begin position="202"/>
        <end position="203"/>
    </location>
    <ligand>
        <name>ATP</name>
        <dbReference type="ChEBI" id="CHEBI:30616"/>
    </ligand>
</feature>
<evidence type="ECO:0000256" key="10">
    <source>
        <dbReference type="PIRSR" id="PIRSR630616-2"/>
    </source>
</evidence>
<dbReference type="CDD" id="cd14007">
    <property type="entry name" value="STKc_Aurora"/>
    <property type="match status" value="1"/>
</dbReference>
<dbReference type="FunFam" id="3.30.200.20:FF:000042">
    <property type="entry name" value="Aurora kinase A"/>
    <property type="match status" value="1"/>
</dbReference>
<dbReference type="Gene3D" id="1.10.510.10">
    <property type="entry name" value="Transferase(Phosphotransferase) domain 1"/>
    <property type="match status" value="2"/>
</dbReference>
<reference evidence="17 18" key="1">
    <citation type="journal article" date="2015" name="Nat. Commun.">
        <title>Outbred genome sequencing and CRISPR/Cas9 gene editing in butterflies.</title>
        <authorList>
            <person name="Li X."/>
            <person name="Fan D."/>
            <person name="Zhang W."/>
            <person name="Liu G."/>
            <person name="Zhang L."/>
            <person name="Zhao L."/>
            <person name="Fang X."/>
            <person name="Chen L."/>
            <person name="Dong Y."/>
            <person name="Chen Y."/>
            <person name="Ding Y."/>
            <person name="Zhao R."/>
            <person name="Feng M."/>
            <person name="Zhu Y."/>
            <person name="Feng Y."/>
            <person name="Jiang X."/>
            <person name="Zhu D."/>
            <person name="Xiang H."/>
            <person name="Feng X."/>
            <person name="Li S."/>
            <person name="Wang J."/>
            <person name="Zhang G."/>
            <person name="Kronforst M.R."/>
            <person name="Wang W."/>
        </authorList>
    </citation>
    <scope>NUCLEOTIDE SEQUENCE [LARGE SCALE GENOMIC DNA]</scope>
    <source>
        <strain evidence="17">Ya'a_city_454_Pm</strain>
        <tissue evidence="17">Whole body</tissue>
    </source>
</reference>
<dbReference type="GO" id="GO:0004674">
    <property type="term" value="F:protein serine/threonine kinase activity"/>
    <property type="evidence" value="ECO:0007669"/>
    <property type="project" value="UniProtKB-KW"/>
</dbReference>
<gene>
    <name evidence="17" type="ORF">RR48_12630</name>
</gene>
<dbReference type="FunFam" id="1.10.510.10:FF:000235">
    <property type="entry name" value="Serine/threonine-protein kinase ark1"/>
    <property type="match status" value="1"/>
</dbReference>
<dbReference type="PROSITE" id="PS00107">
    <property type="entry name" value="PROTEIN_KINASE_ATP"/>
    <property type="match status" value="1"/>
</dbReference>
<dbReference type="AlphaFoldDB" id="A0A194RNY2"/>
<comment type="catalytic activity">
    <reaction evidence="7 14">
        <text>L-threonyl-[protein] + ATP = O-phospho-L-threonyl-[protein] + ADP + H(+)</text>
        <dbReference type="Rhea" id="RHEA:46608"/>
        <dbReference type="Rhea" id="RHEA-COMP:11060"/>
        <dbReference type="Rhea" id="RHEA-COMP:11605"/>
        <dbReference type="ChEBI" id="CHEBI:15378"/>
        <dbReference type="ChEBI" id="CHEBI:30013"/>
        <dbReference type="ChEBI" id="CHEBI:30616"/>
        <dbReference type="ChEBI" id="CHEBI:61977"/>
        <dbReference type="ChEBI" id="CHEBI:456216"/>
        <dbReference type="EC" id="2.7.11.1"/>
    </reaction>
</comment>
<evidence type="ECO:0000256" key="12">
    <source>
        <dbReference type="PROSITE-ProRule" id="PRU10141"/>
    </source>
</evidence>
<keyword evidence="5 14" id="KW-0418">Kinase</keyword>
<feature type="cross-link" description="Glycyl lysine isopeptide (Lys-Gly) (interchain with G-Cter in SUMO2)" evidence="11">
    <location>
        <position position="200"/>
    </location>
</feature>
<feature type="compositionally biased region" description="Basic and acidic residues" evidence="15">
    <location>
        <begin position="46"/>
        <end position="59"/>
    </location>
</feature>
<evidence type="ECO:0000256" key="6">
    <source>
        <dbReference type="ARBA" id="ARBA00022840"/>
    </source>
</evidence>
<comment type="similarity">
    <text evidence="14">Belongs to the protein kinase superfamily. Ser/Thr protein kinase family. Aurora subfamily.</text>
</comment>
<dbReference type="SMART" id="SM00220">
    <property type="entry name" value="S_TKc"/>
    <property type="match status" value="1"/>
</dbReference>
<name>A0A194RNY2_PAPMA</name>
<evidence type="ECO:0000256" key="9">
    <source>
        <dbReference type="PIRSR" id="PIRSR630616-1"/>
    </source>
</evidence>
<comment type="subcellular location">
    <subcellularLocation>
        <location evidence="1">Midbody</location>
    </subcellularLocation>
</comment>
<feature type="active site" description="Proton acceptor" evidence="9">
    <location>
        <position position="198"/>
    </location>
</feature>
<evidence type="ECO:0000256" key="13">
    <source>
        <dbReference type="RuleBase" id="RU000304"/>
    </source>
</evidence>
<accession>A0A194RNY2</accession>
<dbReference type="InterPro" id="IPR017441">
    <property type="entry name" value="Protein_kinase_ATP_BS"/>
</dbReference>
<dbReference type="GO" id="GO:0006325">
    <property type="term" value="P:chromatin organization"/>
    <property type="evidence" value="ECO:0007669"/>
    <property type="project" value="UniProtKB-ARBA"/>
</dbReference>
<evidence type="ECO:0000256" key="1">
    <source>
        <dbReference type="ARBA" id="ARBA00004214"/>
    </source>
</evidence>
<dbReference type="PROSITE" id="PS50011">
    <property type="entry name" value="PROTEIN_KINASE_DOM"/>
    <property type="match status" value="1"/>
</dbReference>
<dbReference type="GO" id="GO:0005524">
    <property type="term" value="F:ATP binding"/>
    <property type="evidence" value="ECO:0007669"/>
    <property type="project" value="UniProtKB-UniRule"/>
</dbReference>
<dbReference type="EMBL" id="KQ459984">
    <property type="protein sequence ID" value="KPJ19119.1"/>
    <property type="molecule type" value="Genomic_DNA"/>
</dbReference>
<evidence type="ECO:0000256" key="5">
    <source>
        <dbReference type="ARBA" id="ARBA00022777"/>
    </source>
</evidence>
<feature type="binding site" evidence="10">
    <location>
        <position position="85"/>
    </location>
    <ligand>
        <name>ATP</name>
        <dbReference type="ChEBI" id="CHEBI:30616"/>
    </ligand>
</feature>
<dbReference type="GO" id="GO:0000070">
    <property type="term" value="P:mitotic sister chromatid segregation"/>
    <property type="evidence" value="ECO:0007669"/>
    <property type="project" value="UniProtKB-ARBA"/>
</dbReference>
<protein>
    <recommendedName>
        <fullName evidence="14">Aurora kinase</fullName>
        <ecNumber evidence="14">2.7.11.1</ecNumber>
    </recommendedName>
</protein>
<feature type="binding site" evidence="10">
    <location>
        <begin position="153"/>
        <end position="155"/>
    </location>
    <ligand>
        <name>ATP</name>
        <dbReference type="ChEBI" id="CHEBI:30616"/>
    </ligand>
</feature>
<evidence type="ECO:0000259" key="16">
    <source>
        <dbReference type="PROSITE" id="PS50011"/>
    </source>
</evidence>
<dbReference type="InterPro" id="IPR030616">
    <property type="entry name" value="Aur-like"/>
</dbReference>
<evidence type="ECO:0000256" key="15">
    <source>
        <dbReference type="SAM" id="MobiDB-lite"/>
    </source>
</evidence>
<evidence type="ECO:0000313" key="18">
    <source>
        <dbReference type="Proteomes" id="UP000053240"/>
    </source>
</evidence>
<evidence type="ECO:0000256" key="4">
    <source>
        <dbReference type="ARBA" id="ARBA00022741"/>
    </source>
</evidence>
<evidence type="ECO:0000256" key="11">
    <source>
        <dbReference type="PIRSR" id="PIRSR630616-3"/>
    </source>
</evidence>
<evidence type="ECO:0000256" key="3">
    <source>
        <dbReference type="ARBA" id="ARBA00022679"/>
    </source>
</evidence>
<feature type="domain" description="Protein kinase" evidence="16">
    <location>
        <begin position="75"/>
        <end position="376"/>
    </location>
</feature>
<dbReference type="KEGG" id="pmac:106720626"/>
<dbReference type="GO" id="GO:0030496">
    <property type="term" value="C:midbody"/>
    <property type="evidence" value="ECO:0007669"/>
    <property type="project" value="UniProtKB-SubCell"/>
</dbReference>
<dbReference type="Pfam" id="PF00069">
    <property type="entry name" value="Pkinase"/>
    <property type="match status" value="2"/>
</dbReference>
<dbReference type="EC" id="2.7.11.1" evidence="14"/>
<dbReference type="Proteomes" id="UP000053240">
    <property type="component" value="Unassembled WGS sequence"/>
</dbReference>
<evidence type="ECO:0000256" key="7">
    <source>
        <dbReference type="ARBA" id="ARBA00047899"/>
    </source>
</evidence>
<dbReference type="InterPro" id="IPR008271">
    <property type="entry name" value="Ser/Thr_kinase_AS"/>
</dbReference>
<evidence type="ECO:0000256" key="2">
    <source>
        <dbReference type="ARBA" id="ARBA00022527"/>
    </source>
</evidence>
<dbReference type="PROSITE" id="PS00108">
    <property type="entry name" value="PROTEIN_KINASE_ST"/>
    <property type="match status" value="1"/>
</dbReference>